<gene>
    <name evidence="1" type="ORF">F4820DRAFT_300890</name>
</gene>
<protein>
    <submittedName>
        <fullName evidence="1">Uncharacterized protein</fullName>
    </submittedName>
</protein>
<evidence type="ECO:0000313" key="1">
    <source>
        <dbReference type="EMBL" id="KAI4865354.1"/>
    </source>
</evidence>
<accession>A0ACB9Z1P0</accession>
<proteinExistence type="predicted"/>
<name>A0ACB9Z1P0_9PEZI</name>
<sequence>MDWLAPLQTFGTSYLYPTLKFVVKLCYIVTIPLHYPIYYLLALVVFLLSPIWYMVHATSRAALAVAGLVAKLKYLYIYLACAALIGICAGCMLHGTSNVIFVLLGVDASSQKRRLEQDGSELPLLEDEEQDYDELDSGARSGDSSSWVSTSSLTSTPRPPKSKKTKDSAHDMLEKQWKLLRSSEKPKRRRRGLLAQTIHEESSSDFS</sequence>
<reference evidence="1 2" key="1">
    <citation type="journal article" date="2022" name="New Phytol.">
        <title>Ecological generalism drives hyperdiversity of secondary metabolite gene clusters in xylarialean endophytes.</title>
        <authorList>
            <person name="Franco M.E.E."/>
            <person name="Wisecaver J.H."/>
            <person name="Arnold A.E."/>
            <person name="Ju Y.M."/>
            <person name="Slot J.C."/>
            <person name="Ahrendt S."/>
            <person name="Moore L.P."/>
            <person name="Eastman K.E."/>
            <person name="Scott K."/>
            <person name="Konkel Z."/>
            <person name="Mondo S.J."/>
            <person name="Kuo A."/>
            <person name="Hayes R.D."/>
            <person name="Haridas S."/>
            <person name="Andreopoulos B."/>
            <person name="Riley R."/>
            <person name="LaButti K."/>
            <person name="Pangilinan J."/>
            <person name="Lipzen A."/>
            <person name="Amirebrahimi M."/>
            <person name="Yan J."/>
            <person name="Adam C."/>
            <person name="Keymanesh K."/>
            <person name="Ng V."/>
            <person name="Louie K."/>
            <person name="Northen T."/>
            <person name="Drula E."/>
            <person name="Henrissat B."/>
            <person name="Hsieh H.M."/>
            <person name="Youens-Clark K."/>
            <person name="Lutzoni F."/>
            <person name="Miadlikowska J."/>
            <person name="Eastwood D.C."/>
            <person name="Hamelin R.C."/>
            <person name="Grigoriev I.V."/>
            <person name="U'Ren J.M."/>
        </authorList>
    </citation>
    <scope>NUCLEOTIDE SEQUENCE [LARGE SCALE GENOMIC DNA]</scope>
    <source>
        <strain evidence="1 2">CBS 119005</strain>
    </source>
</reference>
<evidence type="ECO:0000313" key="2">
    <source>
        <dbReference type="Proteomes" id="UP001497700"/>
    </source>
</evidence>
<keyword evidence="2" id="KW-1185">Reference proteome</keyword>
<dbReference type="EMBL" id="MU393473">
    <property type="protein sequence ID" value="KAI4865354.1"/>
    <property type="molecule type" value="Genomic_DNA"/>
</dbReference>
<comment type="caution">
    <text evidence="1">The sequence shown here is derived from an EMBL/GenBank/DDBJ whole genome shotgun (WGS) entry which is preliminary data.</text>
</comment>
<dbReference type="Proteomes" id="UP001497700">
    <property type="component" value="Unassembled WGS sequence"/>
</dbReference>
<organism evidence="1 2">
    <name type="scientific">Hypoxylon rubiginosum</name>
    <dbReference type="NCBI Taxonomy" id="110542"/>
    <lineage>
        <taxon>Eukaryota</taxon>
        <taxon>Fungi</taxon>
        <taxon>Dikarya</taxon>
        <taxon>Ascomycota</taxon>
        <taxon>Pezizomycotina</taxon>
        <taxon>Sordariomycetes</taxon>
        <taxon>Xylariomycetidae</taxon>
        <taxon>Xylariales</taxon>
        <taxon>Hypoxylaceae</taxon>
        <taxon>Hypoxylon</taxon>
    </lineage>
</organism>